<dbReference type="SUPFAM" id="SSF50156">
    <property type="entry name" value="PDZ domain-like"/>
    <property type="match status" value="2"/>
</dbReference>
<feature type="active site" description="Charge relay system" evidence="15">
    <location>
        <position position="146"/>
    </location>
</feature>
<evidence type="ECO:0000256" key="3">
    <source>
        <dbReference type="ARBA" id="ARBA00004418"/>
    </source>
</evidence>
<feature type="active site" description="Charge relay system" evidence="15">
    <location>
        <position position="219"/>
    </location>
</feature>
<comment type="catalytic activity">
    <reaction evidence="1">
        <text>Acts on substrates that are at least partially unfolded. The cleavage site P1 residue is normally between a pair of hydrophobic residues, such as Val-|-Val.</text>
        <dbReference type="EC" id="3.4.21.107"/>
    </reaction>
</comment>
<comment type="subcellular location">
    <subcellularLocation>
        <location evidence="3">Periplasm</location>
    </subcellularLocation>
</comment>
<dbReference type="FunFam" id="2.40.10.120:FF:000007">
    <property type="entry name" value="Periplasmic serine endoprotease DegP-like"/>
    <property type="match status" value="1"/>
</dbReference>
<evidence type="ECO:0000256" key="7">
    <source>
        <dbReference type="ARBA" id="ARBA00022670"/>
    </source>
</evidence>
<keyword evidence="13" id="KW-0346">Stress response</keyword>
<evidence type="ECO:0000256" key="4">
    <source>
        <dbReference type="ARBA" id="ARBA00010541"/>
    </source>
</evidence>
<dbReference type="EMBL" id="CP018889">
    <property type="protein sequence ID" value="AUI67995.1"/>
    <property type="molecule type" value="Genomic_DNA"/>
</dbReference>
<feature type="binding site" evidence="16">
    <location>
        <position position="116"/>
    </location>
    <ligand>
        <name>substrate</name>
    </ligand>
</feature>
<evidence type="ECO:0000259" key="17">
    <source>
        <dbReference type="PROSITE" id="PS50106"/>
    </source>
</evidence>
<dbReference type="SMART" id="SM00228">
    <property type="entry name" value="PDZ"/>
    <property type="match status" value="2"/>
</dbReference>
<evidence type="ECO:0000256" key="16">
    <source>
        <dbReference type="PIRSR" id="PIRSR611782-2"/>
    </source>
</evidence>
<dbReference type="GO" id="GO:0042597">
    <property type="term" value="C:periplasmic space"/>
    <property type="evidence" value="ECO:0007669"/>
    <property type="project" value="UniProtKB-SubCell"/>
</dbReference>
<dbReference type="PROSITE" id="PS50106">
    <property type="entry name" value="PDZ"/>
    <property type="match status" value="1"/>
</dbReference>
<evidence type="ECO:0000256" key="10">
    <source>
        <dbReference type="ARBA" id="ARBA00022764"/>
    </source>
</evidence>
<evidence type="ECO:0000313" key="18">
    <source>
        <dbReference type="EMBL" id="AUI67995.1"/>
    </source>
</evidence>
<gene>
    <name evidence="18" type="ORF">BLE401_04275</name>
</gene>
<organism evidence="18 19">
    <name type="scientific">Beggiatoa leptomitoformis</name>
    <dbReference type="NCBI Taxonomy" id="288004"/>
    <lineage>
        <taxon>Bacteria</taxon>
        <taxon>Pseudomonadati</taxon>
        <taxon>Pseudomonadota</taxon>
        <taxon>Gammaproteobacteria</taxon>
        <taxon>Thiotrichales</taxon>
        <taxon>Thiotrichaceae</taxon>
        <taxon>Beggiatoa</taxon>
    </lineage>
</organism>
<dbReference type="Pfam" id="PF13180">
    <property type="entry name" value="PDZ_2"/>
    <property type="match status" value="2"/>
</dbReference>
<evidence type="ECO:0000256" key="13">
    <source>
        <dbReference type="ARBA" id="ARBA00023016"/>
    </source>
</evidence>
<protein>
    <recommendedName>
        <fullName evidence="6">Probable periplasmic serine endoprotease DegP-like</fullName>
        <ecNumber evidence="5">3.4.21.107</ecNumber>
    </recommendedName>
    <alternativeName>
        <fullName evidence="14">Protease Do</fullName>
    </alternativeName>
</protein>
<dbReference type="Proteomes" id="UP000234271">
    <property type="component" value="Chromosome"/>
</dbReference>
<evidence type="ECO:0000256" key="5">
    <source>
        <dbReference type="ARBA" id="ARBA00013035"/>
    </source>
</evidence>
<keyword evidence="11" id="KW-0378">Hydrolase</keyword>
<accession>A0A2N9YBX7</accession>
<dbReference type="EC" id="3.4.21.107" evidence="5"/>
<evidence type="ECO:0000256" key="12">
    <source>
        <dbReference type="ARBA" id="ARBA00022825"/>
    </source>
</evidence>
<evidence type="ECO:0000256" key="6">
    <source>
        <dbReference type="ARBA" id="ARBA00013958"/>
    </source>
</evidence>
<dbReference type="SUPFAM" id="SSF50494">
    <property type="entry name" value="Trypsin-like serine proteases"/>
    <property type="match status" value="1"/>
</dbReference>
<evidence type="ECO:0000256" key="2">
    <source>
        <dbReference type="ARBA" id="ARBA00002610"/>
    </source>
</evidence>
<name>A0A2N9YBX7_9GAMM</name>
<keyword evidence="9" id="KW-0677">Repeat</keyword>
<keyword evidence="10" id="KW-0574">Periplasm</keyword>
<evidence type="ECO:0000256" key="15">
    <source>
        <dbReference type="PIRSR" id="PIRSR611782-1"/>
    </source>
</evidence>
<sequence>MRKIFVYPLLVAGLTIGLFSGILQARSLPEFTELVEKYGPAVVNISTTAKKEPNTSKEKKLPQVIPNLPEDGPFNEFFRRFFEDEENAPYLNEIPSTSLGSGFIISADGYIVTNNHVIEDSDEIIVRLTDRREFTAELIGADQRTDLALLKLNATDLPFVKLGSSNDLKVGEWVLAIGSPFGFEYSATAGIVSAKGRSLPSDSYVPFIQTDVAINPGNSGGPLFNLDGEVVGINSQIYSRTGGFMGLSFAIPVDVMKNIIDQLRESGKVSRGWLGVLIQDVTRELAESFGMQKPQGALVAKVLPNSPAATAGFQVGDIIIEFNGKKIDHSSDLPPIVGITPLDTVATTKIIRAGKEQSLQVTIAELPPEEDLQKNITGQAKSSRNKLGLTLENLDDNQRKEIDLAEGGVLVKAVEGVAEEAGVRADDIVLMMANTMIKDVAQSEEIIASLQPGQAVPILIKRGGSQLFLALKMPKEEKKEGSKKE</sequence>
<feature type="binding site" evidence="16">
    <location>
        <position position="146"/>
    </location>
    <ligand>
        <name>substrate</name>
    </ligand>
</feature>
<dbReference type="AlphaFoldDB" id="A0A2N9YBX7"/>
<evidence type="ECO:0000256" key="11">
    <source>
        <dbReference type="ARBA" id="ARBA00022801"/>
    </source>
</evidence>
<dbReference type="PANTHER" id="PTHR22939">
    <property type="entry name" value="SERINE PROTEASE FAMILY S1C HTRA-RELATED"/>
    <property type="match status" value="1"/>
</dbReference>
<dbReference type="OrthoDB" id="9758917at2"/>
<dbReference type="STRING" id="288004.AL038_01765"/>
<dbReference type="InterPro" id="IPR011782">
    <property type="entry name" value="Pept_S1C_Do"/>
</dbReference>
<evidence type="ECO:0000256" key="1">
    <source>
        <dbReference type="ARBA" id="ARBA00001772"/>
    </source>
</evidence>
<feature type="domain" description="PDZ" evidence="17">
    <location>
        <begin position="268"/>
        <end position="327"/>
    </location>
</feature>
<dbReference type="Gene3D" id="2.40.10.120">
    <property type="match status" value="1"/>
</dbReference>
<reference evidence="19" key="1">
    <citation type="submission" date="2016-12" db="EMBL/GenBank/DDBJ databases">
        <title>Complete Genome Sequence of Beggiatoa leptomitiformis D-401.</title>
        <authorList>
            <person name="Fomenkov A."/>
            <person name="Vincze T."/>
            <person name="Grabovich M."/>
            <person name="Anton B.P."/>
            <person name="Dubinina G."/>
            <person name="Orlova M."/>
            <person name="Belousova E."/>
            <person name="Roberts R.J."/>
        </authorList>
    </citation>
    <scope>NUCLEOTIDE SEQUENCE [LARGE SCALE GENOMIC DNA]</scope>
    <source>
        <strain evidence="19">D-401</strain>
    </source>
</reference>
<keyword evidence="12" id="KW-0720">Serine protease</keyword>
<dbReference type="GO" id="GO:0006508">
    <property type="term" value="P:proteolysis"/>
    <property type="evidence" value="ECO:0007669"/>
    <property type="project" value="UniProtKB-KW"/>
</dbReference>
<proteinExistence type="inferred from homology"/>
<dbReference type="PRINTS" id="PR00834">
    <property type="entry name" value="PROTEASES2C"/>
</dbReference>
<dbReference type="InterPro" id="IPR036034">
    <property type="entry name" value="PDZ_sf"/>
</dbReference>
<dbReference type="Pfam" id="PF13365">
    <property type="entry name" value="Trypsin_2"/>
    <property type="match status" value="1"/>
</dbReference>
<dbReference type="GO" id="GO:0004252">
    <property type="term" value="F:serine-type endopeptidase activity"/>
    <property type="evidence" value="ECO:0007669"/>
    <property type="project" value="InterPro"/>
</dbReference>
<evidence type="ECO:0000313" key="19">
    <source>
        <dbReference type="Proteomes" id="UP000234271"/>
    </source>
</evidence>
<dbReference type="RefSeq" id="WP_062148124.1">
    <property type="nucleotide sequence ID" value="NZ_CP012373.2"/>
</dbReference>
<dbReference type="Gene3D" id="2.30.42.10">
    <property type="match status" value="2"/>
</dbReference>
<evidence type="ECO:0000256" key="14">
    <source>
        <dbReference type="ARBA" id="ARBA00032850"/>
    </source>
</evidence>
<keyword evidence="19" id="KW-1185">Reference proteome</keyword>
<keyword evidence="8" id="KW-0732">Signal</keyword>
<dbReference type="InterPro" id="IPR001478">
    <property type="entry name" value="PDZ"/>
</dbReference>
<dbReference type="NCBIfam" id="TIGR02037">
    <property type="entry name" value="degP_htrA_DO"/>
    <property type="match status" value="1"/>
</dbReference>
<evidence type="ECO:0000256" key="8">
    <source>
        <dbReference type="ARBA" id="ARBA00022729"/>
    </source>
</evidence>
<feature type="active site" description="Charge relay system" evidence="15">
    <location>
        <position position="116"/>
    </location>
</feature>
<keyword evidence="7" id="KW-0645">Protease</keyword>
<comment type="similarity">
    <text evidence="4">Belongs to the peptidase S1C family.</text>
</comment>
<comment type="function">
    <text evidence="2">Might be efficient in the degradation of transiently denatured and unfolded proteins which accumulate in the periplasm following stress conditions.</text>
</comment>
<evidence type="ECO:0000256" key="9">
    <source>
        <dbReference type="ARBA" id="ARBA00022737"/>
    </source>
</evidence>
<dbReference type="InterPro" id="IPR009003">
    <property type="entry name" value="Peptidase_S1_PA"/>
</dbReference>
<dbReference type="PANTHER" id="PTHR22939:SF130">
    <property type="entry name" value="PERIPLASMIC SERINE ENDOPROTEASE DEGP-LIKE-RELATED"/>
    <property type="match status" value="1"/>
</dbReference>
<feature type="binding site" evidence="16">
    <location>
        <begin position="217"/>
        <end position="219"/>
    </location>
    <ligand>
        <name>substrate</name>
    </ligand>
</feature>
<dbReference type="InterPro" id="IPR001940">
    <property type="entry name" value="Peptidase_S1C"/>
</dbReference>
<dbReference type="CDD" id="cd10839">
    <property type="entry name" value="cpPDZ1_DegP-like"/>
    <property type="match status" value="1"/>
</dbReference>